<accession>A0A327QSL2</accession>
<name>A0A327QSL2_9BACT</name>
<protein>
    <submittedName>
        <fullName evidence="1">Uncharacterized protein YdeI (YjbR/CyaY-like superfamily)</fullName>
    </submittedName>
</protein>
<sequence>MIHNATPHFFKDADEAHKWFAKNHDKATELVIGFYKTSSKKTAATYSQVLDEALCYGWIDAVRKSIDADSYMIRFTKRKPNSIWSNINVQHMTRLLKEKRVQPAGKEVYDQRKEGKTGVYAFENKHVALDPAMLKRFKANKAAYAFYEAQAPHYQRTSAHWVMSAKREETREKRLLQLIEDAENKLWIAHLRRN</sequence>
<proteinExistence type="predicted"/>
<organism evidence="1 2">
    <name type="scientific">Chitinophaga skermanii</name>
    <dbReference type="NCBI Taxonomy" id="331697"/>
    <lineage>
        <taxon>Bacteria</taxon>
        <taxon>Pseudomonadati</taxon>
        <taxon>Bacteroidota</taxon>
        <taxon>Chitinophagia</taxon>
        <taxon>Chitinophagales</taxon>
        <taxon>Chitinophagaceae</taxon>
        <taxon>Chitinophaga</taxon>
    </lineage>
</organism>
<dbReference type="RefSeq" id="WP_111597280.1">
    <property type="nucleotide sequence ID" value="NZ_QLLL01000003.1"/>
</dbReference>
<evidence type="ECO:0000313" key="2">
    <source>
        <dbReference type="Proteomes" id="UP000249547"/>
    </source>
</evidence>
<gene>
    <name evidence="1" type="ORF">LX64_01809</name>
</gene>
<dbReference type="Proteomes" id="UP000249547">
    <property type="component" value="Unassembled WGS sequence"/>
</dbReference>
<dbReference type="AlphaFoldDB" id="A0A327QSL2"/>
<comment type="caution">
    <text evidence="1">The sequence shown here is derived from an EMBL/GenBank/DDBJ whole genome shotgun (WGS) entry which is preliminary data.</text>
</comment>
<dbReference type="Pfam" id="PF13376">
    <property type="entry name" value="OmdA"/>
    <property type="match status" value="1"/>
</dbReference>
<evidence type="ECO:0000313" key="1">
    <source>
        <dbReference type="EMBL" id="RAJ06682.1"/>
    </source>
</evidence>
<dbReference type="EMBL" id="QLLL01000003">
    <property type="protein sequence ID" value="RAJ06682.1"/>
    <property type="molecule type" value="Genomic_DNA"/>
</dbReference>
<keyword evidence="2" id="KW-1185">Reference proteome</keyword>
<reference evidence="1 2" key="1">
    <citation type="submission" date="2018-06" db="EMBL/GenBank/DDBJ databases">
        <title>Genomic Encyclopedia of Archaeal and Bacterial Type Strains, Phase II (KMG-II): from individual species to whole genera.</title>
        <authorList>
            <person name="Goeker M."/>
        </authorList>
    </citation>
    <scope>NUCLEOTIDE SEQUENCE [LARGE SCALE GENOMIC DNA]</scope>
    <source>
        <strain evidence="1 2">DSM 23857</strain>
    </source>
</reference>
<dbReference type="OrthoDB" id="9796999at2"/>